<keyword evidence="3" id="KW-1185">Reference proteome</keyword>
<proteinExistence type="predicted"/>
<accession>A0A2A2JQY9</accession>
<name>A0A2A2JQY9_9BILA</name>
<dbReference type="AlphaFoldDB" id="A0A2A2JQY9"/>
<dbReference type="EMBL" id="LIAE01010286">
    <property type="protein sequence ID" value="PAV64031.1"/>
    <property type="molecule type" value="Genomic_DNA"/>
</dbReference>
<gene>
    <name evidence="2" type="ORF">WR25_04942</name>
</gene>
<feature type="signal peptide" evidence="1">
    <location>
        <begin position="1"/>
        <end position="30"/>
    </location>
</feature>
<feature type="chain" id="PRO_5013376454" evidence="1">
    <location>
        <begin position="31"/>
        <end position="187"/>
    </location>
</feature>
<dbReference type="SUPFAM" id="SSF81296">
    <property type="entry name" value="E set domains"/>
    <property type="match status" value="1"/>
</dbReference>
<evidence type="ECO:0000313" key="3">
    <source>
        <dbReference type="Proteomes" id="UP000218231"/>
    </source>
</evidence>
<protein>
    <submittedName>
        <fullName evidence="2">Uncharacterized protein</fullName>
    </submittedName>
</protein>
<dbReference type="InterPro" id="IPR014756">
    <property type="entry name" value="Ig_E-set"/>
</dbReference>
<sequence>MVHYYTRKPIPMSFLKSSVLLLVISGVCLGCDQWPNGTDKAIHWWECSNGPIKLYNVTVMNQNGQPEYPILLTAPIQVWIDIDNPTDTFTDPNLRAQVNLWSWNYAGCSWASVPTFGLLRDLNACDFATCPINPGRQWVKVTIDFTQFQPIINVLKDNMPYQLQLNLHDKASGDNVCVSFQAWCRTK</sequence>
<reference evidence="2 3" key="1">
    <citation type="journal article" date="2017" name="Curr. Biol.">
        <title>Genome architecture and evolution of a unichromosomal asexual nematode.</title>
        <authorList>
            <person name="Fradin H."/>
            <person name="Zegar C."/>
            <person name="Gutwein M."/>
            <person name="Lucas J."/>
            <person name="Kovtun M."/>
            <person name="Corcoran D."/>
            <person name="Baugh L.R."/>
            <person name="Kiontke K."/>
            <person name="Gunsalus K."/>
            <person name="Fitch D.H."/>
            <person name="Piano F."/>
        </authorList>
    </citation>
    <scope>NUCLEOTIDE SEQUENCE [LARGE SCALE GENOMIC DNA]</scope>
    <source>
        <strain evidence="2">PF1309</strain>
    </source>
</reference>
<dbReference type="OrthoDB" id="5856944at2759"/>
<evidence type="ECO:0000256" key="1">
    <source>
        <dbReference type="SAM" id="SignalP"/>
    </source>
</evidence>
<dbReference type="PANTHER" id="PTHR35573:SF1">
    <property type="entry name" value="ML DOMAIN-CONTAINING PROTEIN"/>
    <property type="match status" value="1"/>
</dbReference>
<organism evidence="2 3">
    <name type="scientific">Diploscapter pachys</name>
    <dbReference type="NCBI Taxonomy" id="2018661"/>
    <lineage>
        <taxon>Eukaryota</taxon>
        <taxon>Metazoa</taxon>
        <taxon>Ecdysozoa</taxon>
        <taxon>Nematoda</taxon>
        <taxon>Chromadorea</taxon>
        <taxon>Rhabditida</taxon>
        <taxon>Rhabditina</taxon>
        <taxon>Rhabditomorpha</taxon>
        <taxon>Rhabditoidea</taxon>
        <taxon>Rhabditidae</taxon>
        <taxon>Diploscapter</taxon>
    </lineage>
</organism>
<dbReference type="PANTHER" id="PTHR35573">
    <property type="entry name" value="PROTEIN CBG22129"/>
    <property type="match status" value="1"/>
</dbReference>
<dbReference type="STRING" id="2018661.A0A2A2JQY9"/>
<evidence type="ECO:0000313" key="2">
    <source>
        <dbReference type="EMBL" id="PAV64031.1"/>
    </source>
</evidence>
<keyword evidence="1" id="KW-0732">Signal</keyword>
<comment type="caution">
    <text evidence="2">The sequence shown here is derived from an EMBL/GenBank/DDBJ whole genome shotgun (WGS) entry which is preliminary data.</text>
</comment>
<dbReference type="Proteomes" id="UP000218231">
    <property type="component" value="Unassembled WGS sequence"/>
</dbReference>